<name>X2KT67_9CAUD</name>
<organism evidence="2 3">
    <name type="scientific">Mycobacterium phage Hawkeye</name>
    <dbReference type="NCBI Taxonomy" id="1458711"/>
    <lineage>
        <taxon>Viruses</taxon>
        <taxon>Duplodnaviria</taxon>
        <taxon>Heunggongvirae</taxon>
        <taxon>Uroviricota</taxon>
        <taxon>Caudoviricetes</taxon>
        <taxon>Dclasvirinae</taxon>
        <taxon>Hawkeyevirus</taxon>
        <taxon>Hawkeyevirus hawkeye</taxon>
    </lineage>
</organism>
<dbReference type="GeneID" id="19527279"/>
<proteinExistence type="predicted"/>
<dbReference type="Proteomes" id="UP000019737">
    <property type="component" value="Segment"/>
</dbReference>
<dbReference type="KEGG" id="vg:19527279"/>
<reference evidence="2 3" key="1">
    <citation type="submission" date="2014-01" db="EMBL/GenBank/DDBJ databases">
        <authorList>
            <person name="Schneider V.M."/>
            <person name="Bowman C.A."/>
            <person name="Russell D.A."/>
            <person name="Pope W.H."/>
            <person name="Jacobs-Sera D."/>
            <person name="Hendrix R.W."/>
            <person name="Hatfull G.F."/>
        </authorList>
    </citation>
    <scope>NUCLEOTIDE SEQUENCE [LARGE SCALE GENOMIC DNA]</scope>
</reference>
<evidence type="ECO:0000313" key="2">
    <source>
        <dbReference type="EMBL" id="AHN84110.1"/>
    </source>
</evidence>
<sequence length="239" mass="26499">MAVQPWLTPGGSRTPEAHEASTGADQTAQVTQKPRAVRDLGHAGYPAGTALGATGTGPISSTRATTSVIRSALTEYASFPHTRPEATLKRYSVTRSRAMGYKNVTHRYLVCDWCRKEEEYPENQDAKHALPDWLIGRTHYETSRGNSPVTLCPGCSDIYNIATEGTSTPAGERFRAIVKTYFDYEDDLKKTARINEPPNLLDDFVPDKTKKPRYTGDIDPDPFTDSDDDDDDDDEEPPR</sequence>
<gene>
    <name evidence="2" type="primary">99</name>
    <name evidence="2" type="ORF">PBI_HAWKEYE_99</name>
</gene>
<evidence type="ECO:0000313" key="3">
    <source>
        <dbReference type="Proteomes" id="UP000019737"/>
    </source>
</evidence>
<feature type="region of interest" description="Disordered" evidence="1">
    <location>
        <begin position="1"/>
        <end position="61"/>
    </location>
</feature>
<feature type="compositionally biased region" description="Polar residues" evidence="1">
    <location>
        <begin position="23"/>
        <end position="32"/>
    </location>
</feature>
<dbReference type="EMBL" id="KJ194582">
    <property type="protein sequence ID" value="AHN84110.1"/>
    <property type="molecule type" value="Genomic_DNA"/>
</dbReference>
<keyword evidence="3" id="KW-1185">Reference proteome</keyword>
<evidence type="ECO:0000256" key="1">
    <source>
        <dbReference type="SAM" id="MobiDB-lite"/>
    </source>
</evidence>
<accession>X2KT67</accession>
<dbReference type="RefSeq" id="YP_009035994.1">
    <property type="nucleotide sequence ID" value="NC_024209.1"/>
</dbReference>
<feature type="compositionally biased region" description="Low complexity" evidence="1">
    <location>
        <begin position="43"/>
        <end position="57"/>
    </location>
</feature>
<feature type="region of interest" description="Disordered" evidence="1">
    <location>
        <begin position="197"/>
        <end position="239"/>
    </location>
</feature>
<protein>
    <submittedName>
        <fullName evidence="2">Uncharacterized protein</fullName>
    </submittedName>
</protein>
<feature type="compositionally biased region" description="Acidic residues" evidence="1">
    <location>
        <begin position="218"/>
        <end position="239"/>
    </location>
</feature>